<evidence type="ECO:0000313" key="2">
    <source>
        <dbReference type="Proteomes" id="UP000824120"/>
    </source>
</evidence>
<proteinExistence type="predicted"/>
<evidence type="ECO:0000313" key="1">
    <source>
        <dbReference type="EMBL" id="KAG5616535.1"/>
    </source>
</evidence>
<protein>
    <submittedName>
        <fullName evidence="1">Uncharacterized protein</fullName>
    </submittedName>
</protein>
<accession>A0A9J5ZXE6</accession>
<sequence length="87" mass="9833">MRSQRITDQFREAVLYLAMIQNARMLKALGCTVCFVLSHPKASSQAFPRTVVKTTGRVMAHEVESKGCEVDLESDGHELELYLDLDF</sequence>
<reference evidence="1 2" key="1">
    <citation type="submission" date="2020-09" db="EMBL/GenBank/DDBJ databases">
        <title>De no assembly of potato wild relative species, Solanum commersonii.</title>
        <authorList>
            <person name="Cho K."/>
        </authorList>
    </citation>
    <scope>NUCLEOTIDE SEQUENCE [LARGE SCALE GENOMIC DNA]</scope>
    <source>
        <strain evidence="1">LZ3.2</strain>
        <tissue evidence="1">Leaf</tissue>
    </source>
</reference>
<name>A0A9J5ZXE6_SOLCO</name>
<dbReference type="EMBL" id="JACXVP010000003">
    <property type="protein sequence ID" value="KAG5616535.1"/>
    <property type="molecule type" value="Genomic_DNA"/>
</dbReference>
<gene>
    <name evidence="1" type="ORF">H5410_016359</name>
</gene>
<comment type="caution">
    <text evidence="1">The sequence shown here is derived from an EMBL/GenBank/DDBJ whole genome shotgun (WGS) entry which is preliminary data.</text>
</comment>
<dbReference type="AlphaFoldDB" id="A0A9J5ZXE6"/>
<keyword evidence="2" id="KW-1185">Reference proteome</keyword>
<organism evidence="1 2">
    <name type="scientific">Solanum commersonii</name>
    <name type="common">Commerson's wild potato</name>
    <name type="synonym">Commerson's nightshade</name>
    <dbReference type="NCBI Taxonomy" id="4109"/>
    <lineage>
        <taxon>Eukaryota</taxon>
        <taxon>Viridiplantae</taxon>
        <taxon>Streptophyta</taxon>
        <taxon>Embryophyta</taxon>
        <taxon>Tracheophyta</taxon>
        <taxon>Spermatophyta</taxon>
        <taxon>Magnoliopsida</taxon>
        <taxon>eudicotyledons</taxon>
        <taxon>Gunneridae</taxon>
        <taxon>Pentapetalae</taxon>
        <taxon>asterids</taxon>
        <taxon>lamiids</taxon>
        <taxon>Solanales</taxon>
        <taxon>Solanaceae</taxon>
        <taxon>Solanoideae</taxon>
        <taxon>Solaneae</taxon>
        <taxon>Solanum</taxon>
    </lineage>
</organism>
<dbReference type="Proteomes" id="UP000824120">
    <property type="component" value="Chromosome 3"/>
</dbReference>